<evidence type="ECO:0008006" key="4">
    <source>
        <dbReference type="Google" id="ProtNLM"/>
    </source>
</evidence>
<evidence type="ECO:0000313" key="3">
    <source>
        <dbReference type="Proteomes" id="UP000006038"/>
    </source>
</evidence>
<dbReference type="AlphaFoldDB" id="J3N223"/>
<dbReference type="Proteomes" id="UP000006038">
    <property type="component" value="Chromosome 10"/>
</dbReference>
<dbReference type="HOGENOM" id="CLU_2625881_0_0_1"/>
<evidence type="ECO:0000256" key="1">
    <source>
        <dbReference type="SAM" id="MobiDB-lite"/>
    </source>
</evidence>
<sequence>MKDGSAPTRGGRGEREREREEEEEGKPVLGRRKVEEEAELAGRPAVAAANGRDDGGKEDSIVTCYIGRGEEVDQDYVP</sequence>
<reference evidence="2" key="1">
    <citation type="journal article" date="2013" name="Nat. Commun.">
        <title>Whole-genome sequencing of Oryza brachyantha reveals mechanisms underlying Oryza genome evolution.</title>
        <authorList>
            <person name="Chen J."/>
            <person name="Huang Q."/>
            <person name="Gao D."/>
            <person name="Wang J."/>
            <person name="Lang Y."/>
            <person name="Liu T."/>
            <person name="Li B."/>
            <person name="Bai Z."/>
            <person name="Luis Goicoechea J."/>
            <person name="Liang C."/>
            <person name="Chen C."/>
            <person name="Zhang W."/>
            <person name="Sun S."/>
            <person name="Liao Y."/>
            <person name="Zhang X."/>
            <person name="Yang L."/>
            <person name="Song C."/>
            <person name="Wang M."/>
            <person name="Shi J."/>
            <person name="Liu G."/>
            <person name="Liu J."/>
            <person name="Zhou H."/>
            <person name="Zhou W."/>
            <person name="Yu Q."/>
            <person name="An N."/>
            <person name="Chen Y."/>
            <person name="Cai Q."/>
            <person name="Wang B."/>
            <person name="Liu B."/>
            <person name="Min J."/>
            <person name="Huang Y."/>
            <person name="Wu H."/>
            <person name="Li Z."/>
            <person name="Zhang Y."/>
            <person name="Yin Y."/>
            <person name="Song W."/>
            <person name="Jiang J."/>
            <person name="Jackson S.A."/>
            <person name="Wing R.A."/>
            <person name="Wang J."/>
            <person name="Chen M."/>
        </authorList>
    </citation>
    <scope>NUCLEOTIDE SEQUENCE [LARGE SCALE GENOMIC DNA]</scope>
    <source>
        <strain evidence="2">cv. IRGC 101232</strain>
    </source>
</reference>
<evidence type="ECO:0000313" key="2">
    <source>
        <dbReference type="EnsemblPlants" id="OB10G15710.1"/>
    </source>
</evidence>
<dbReference type="EnsemblPlants" id="OB10G15710.1">
    <property type="protein sequence ID" value="OB10G15710.1"/>
    <property type="gene ID" value="OB10G15710"/>
</dbReference>
<feature type="compositionally biased region" description="Basic and acidic residues" evidence="1">
    <location>
        <begin position="51"/>
        <end position="60"/>
    </location>
</feature>
<dbReference type="Gramene" id="OB10G15710.1">
    <property type="protein sequence ID" value="OB10G15710.1"/>
    <property type="gene ID" value="OB10G15710"/>
</dbReference>
<organism evidence="2">
    <name type="scientific">Oryza brachyantha</name>
    <name type="common">malo sina</name>
    <dbReference type="NCBI Taxonomy" id="4533"/>
    <lineage>
        <taxon>Eukaryota</taxon>
        <taxon>Viridiplantae</taxon>
        <taxon>Streptophyta</taxon>
        <taxon>Embryophyta</taxon>
        <taxon>Tracheophyta</taxon>
        <taxon>Spermatophyta</taxon>
        <taxon>Magnoliopsida</taxon>
        <taxon>Liliopsida</taxon>
        <taxon>Poales</taxon>
        <taxon>Poaceae</taxon>
        <taxon>BOP clade</taxon>
        <taxon>Oryzoideae</taxon>
        <taxon>Oryzeae</taxon>
        <taxon>Oryzinae</taxon>
        <taxon>Oryza</taxon>
    </lineage>
</organism>
<feature type="region of interest" description="Disordered" evidence="1">
    <location>
        <begin position="1"/>
        <end position="60"/>
    </location>
</feature>
<accession>J3N223</accession>
<reference evidence="2" key="2">
    <citation type="submission" date="2013-04" db="UniProtKB">
        <authorList>
            <consortium name="EnsemblPlants"/>
        </authorList>
    </citation>
    <scope>IDENTIFICATION</scope>
</reference>
<proteinExistence type="predicted"/>
<protein>
    <recommendedName>
        <fullName evidence="4">DUF834 domain-containing protein</fullName>
    </recommendedName>
</protein>
<keyword evidence="3" id="KW-1185">Reference proteome</keyword>
<name>J3N223_ORYBR</name>